<sequence length="237" mass="23710">MAGKIKVNLMVVMAIMLASIQFHGTVAQTTHVVGDAFGWNIPTAGASYYATWASRQTFTVGDVLLFNFTTGPHTVAEVAQAAYGPCTTANPISVATTGPARITLNAAGNHYYICTIGTHCQLGQKLSINVVSGASATPAPAPGTPLAPVSPPTTAATPTPSPTPSTTVSPPTSAPSPSGSSTPSPSGSSSPPSPGSGTPVPTGSATPPPPPPADSFAPSFTAAVPITFLAMTLAFFY</sequence>
<accession>A0ACB9AX57</accession>
<comment type="caution">
    <text evidence="1">The sequence shown here is derived from an EMBL/GenBank/DDBJ whole genome shotgun (WGS) entry which is preliminary data.</text>
</comment>
<protein>
    <submittedName>
        <fullName evidence="1">Uncharacterized protein</fullName>
    </submittedName>
</protein>
<dbReference type="Proteomes" id="UP001055879">
    <property type="component" value="Linkage Group LG07"/>
</dbReference>
<organism evidence="1 2">
    <name type="scientific">Arctium lappa</name>
    <name type="common">Greater burdock</name>
    <name type="synonym">Lappa major</name>
    <dbReference type="NCBI Taxonomy" id="4217"/>
    <lineage>
        <taxon>Eukaryota</taxon>
        <taxon>Viridiplantae</taxon>
        <taxon>Streptophyta</taxon>
        <taxon>Embryophyta</taxon>
        <taxon>Tracheophyta</taxon>
        <taxon>Spermatophyta</taxon>
        <taxon>Magnoliopsida</taxon>
        <taxon>eudicotyledons</taxon>
        <taxon>Gunneridae</taxon>
        <taxon>Pentapetalae</taxon>
        <taxon>asterids</taxon>
        <taxon>campanulids</taxon>
        <taxon>Asterales</taxon>
        <taxon>Asteraceae</taxon>
        <taxon>Carduoideae</taxon>
        <taxon>Cardueae</taxon>
        <taxon>Arctiinae</taxon>
        <taxon>Arctium</taxon>
    </lineage>
</organism>
<reference evidence="2" key="1">
    <citation type="journal article" date="2022" name="Mol. Ecol. Resour.">
        <title>The genomes of chicory, endive, great burdock and yacon provide insights into Asteraceae palaeo-polyploidization history and plant inulin production.</title>
        <authorList>
            <person name="Fan W."/>
            <person name="Wang S."/>
            <person name="Wang H."/>
            <person name="Wang A."/>
            <person name="Jiang F."/>
            <person name="Liu H."/>
            <person name="Zhao H."/>
            <person name="Xu D."/>
            <person name="Zhang Y."/>
        </authorList>
    </citation>
    <scope>NUCLEOTIDE SEQUENCE [LARGE SCALE GENOMIC DNA]</scope>
    <source>
        <strain evidence="2">cv. Niubang</strain>
    </source>
</reference>
<reference evidence="1 2" key="2">
    <citation type="journal article" date="2022" name="Mol. Ecol. Resour.">
        <title>The genomes of chicory, endive, great burdock and yacon provide insights into Asteraceae paleo-polyploidization history and plant inulin production.</title>
        <authorList>
            <person name="Fan W."/>
            <person name="Wang S."/>
            <person name="Wang H."/>
            <person name="Wang A."/>
            <person name="Jiang F."/>
            <person name="Liu H."/>
            <person name="Zhao H."/>
            <person name="Xu D."/>
            <person name="Zhang Y."/>
        </authorList>
    </citation>
    <scope>NUCLEOTIDE SEQUENCE [LARGE SCALE GENOMIC DNA]</scope>
    <source>
        <strain evidence="2">cv. Niubang</strain>
    </source>
</reference>
<gene>
    <name evidence="1" type="ORF">L6452_21792</name>
</gene>
<name>A0ACB9AX57_ARCLA</name>
<keyword evidence="2" id="KW-1185">Reference proteome</keyword>
<proteinExistence type="predicted"/>
<dbReference type="EMBL" id="CM042053">
    <property type="protein sequence ID" value="KAI3714832.1"/>
    <property type="molecule type" value="Genomic_DNA"/>
</dbReference>
<evidence type="ECO:0000313" key="1">
    <source>
        <dbReference type="EMBL" id="KAI3714832.1"/>
    </source>
</evidence>
<evidence type="ECO:0000313" key="2">
    <source>
        <dbReference type="Proteomes" id="UP001055879"/>
    </source>
</evidence>